<gene>
    <name evidence="2" type="ORF">CRM94_28505</name>
</gene>
<feature type="region of interest" description="Disordered" evidence="1">
    <location>
        <begin position="71"/>
        <end position="93"/>
    </location>
</feature>
<name>A0A2A7S3U2_BURGA</name>
<dbReference type="EMBL" id="PDDY01000004">
    <property type="protein sequence ID" value="PEH38344.1"/>
    <property type="molecule type" value="Genomic_DNA"/>
</dbReference>
<sequence length="315" mass="33274">MNDQATPITESELHAYVDGTLDEARRAHIDRLLETDHALADRIGDYFSINTLLHERYDRVLDEPLPARLLPPEDFAPEARQGEAGGPAPAAAGAATPAAAPAVSAVPGAARPAANWKRFAGLAAALVLGIGIGAGGVLSPVGRGVLGGDGSGESGGSIIHASYSGEALARQSAIAYVTYAPMITRPVEVGADREQELVQWLSSRLGTDVRPPVLTRAGYELMGGRLLPGDDGPIAQFMYHNALGERITLNISHRKLSSDVTAFKLYQSGPVNVFYWIDGRFGYAVSGGMDRQALLDLSHEVYEQLTANGGPQPAK</sequence>
<dbReference type="RefSeq" id="WP_098153988.1">
    <property type="nucleotide sequence ID" value="NZ_CADEWX010000002.1"/>
</dbReference>
<comment type="caution">
    <text evidence="2">The sequence shown here is derived from an EMBL/GenBank/DDBJ whole genome shotgun (WGS) entry which is preliminary data.</text>
</comment>
<accession>A0A2A7S3U2</accession>
<organism evidence="2 3">
    <name type="scientific">Burkholderia gladioli</name>
    <name type="common">Pseudomonas marginata</name>
    <name type="synonym">Phytomonas marginata</name>
    <dbReference type="NCBI Taxonomy" id="28095"/>
    <lineage>
        <taxon>Bacteria</taxon>
        <taxon>Pseudomonadati</taxon>
        <taxon>Pseudomonadota</taxon>
        <taxon>Betaproteobacteria</taxon>
        <taxon>Burkholderiales</taxon>
        <taxon>Burkholderiaceae</taxon>
        <taxon>Burkholderia</taxon>
    </lineage>
</organism>
<evidence type="ECO:0000256" key="1">
    <source>
        <dbReference type="SAM" id="MobiDB-lite"/>
    </source>
</evidence>
<evidence type="ECO:0000313" key="3">
    <source>
        <dbReference type="Proteomes" id="UP000220629"/>
    </source>
</evidence>
<proteinExistence type="predicted"/>
<protein>
    <submittedName>
        <fullName evidence="2">Transcriptional regulator</fullName>
    </submittedName>
</protein>
<evidence type="ECO:0000313" key="2">
    <source>
        <dbReference type="EMBL" id="PEH38344.1"/>
    </source>
</evidence>
<reference evidence="3" key="1">
    <citation type="submission" date="2017-09" db="EMBL/GenBank/DDBJ databases">
        <title>FDA dAtabase for Regulatory Grade micrObial Sequences (FDA-ARGOS): Supporting development and validation of Infectious Disease Dx tests.</title>
        <authorList>
            <person name="Minogue T."/>
            <person name="Wolcott M."/>
            <person name="Wasieloski L."/>
            <person name="Aguilar W."/>
            <person name="Moore D."/>
            <person name="Tallon L."/>
            <person name="Sadzewicz L."/>
            <person name="Ott S."/>
            <person name="Zhao X."/>
            <person name="Nagaraj S."/>
            <person name="Vavikolanu K."/>
            <person name="Aluvathingal J."/>
            <person name="Nadendla S."/>
            <person name="Sichtig H."/>
        </authorList>
    </citation>
    <scope>NUCLEOTIDE SEQUENCE [LARGE SCALE GENOMIC DNA]</scope>
    <source>
        <strain evidence="3">FDAARGOS_390</strain>
    </source>
</reference>
<dbReference type="AlphaFoldDB" id="A0A2A7S3U2"/>
<dbReference type="Proteomes" id="UP000220629">
    <property type="component" value="Unassembled WGS sequence"/>
</dbReference>